<dbReference type="EMBL" id="CAJPEV010000078">
    <property type="protein sequence ID" value="CAG0880198.1"/>
    <property type="molecule type" value="Genomic_DNA"/>
</dbReference>
<comment type="similarity">
    <text evidence="1">Belongs to the peroxin-13 family.</text>
</comment>
<evidence type="ECO:0000259" key="16">
    <source>
        <dbReference type="PROSITE" id="PS50002"/>
    </source>
</evidence>
<dbReference type="PROSITE" id="PS50002">
    <property type="entry name" value="SH3"/>
    <property type="match status" value="1"/>
</dbReference>
<dbReference type="PANTHER" id="PTHR19332">
    <property type="entry name" value="PEROXISOMAL MEMBRANE PROTEIN PEX13"/>
    <property type="match status" value="1"/>
</dbReference>
<protein>
    <recommendedName>
        <fullName evidence="11">Peroxisomal membrane protein PEX13</fullName>
    </recommendedName>
    <alternativeName>
        <fullName evidence="10">Peroxin-13</fullName>
    </alternativeName>
</protein>
<sequence length="369" mass="40364">MKSDCSDYDSLPSGKRNGSVTHLGRQPDARSNYKTSLLGLGDDQKSDASSVRMQNGQPAVRGNLPYIQQAGLRPEWNTSYPSPWDSYIRSPSYGPFMGGMGNFQYQPYGSGIYPSWRPYSGAGSTVTNEQDRYMMEVLQSSQGAFSSLASIVDVFTSLSNMVSMSYNAIYSSFQAFVNLAAIFSQIKYHLFILVSSRKPWLAIRRWLHKLAYIIGIVKANPSLHGAWNQATSGRILTEQDVKGGPTALPVLIFLSFIFAGPYILWKILRMIVGDQPAGRNWELGEGLHYEAIAQEDFRARTPSELSIQKGDKVILAPGCLQSPAPGFLRAALGPGRSGLIPSSHLQILGIVQGPSISAMGPVPPLPPQR</sequence>
<organism evidence="17">
    <name type="scientific">Darwinula stevensoni</name>
    <dbReference type="NCBI Taxonomy" id="69355"/>
    <lineage>
        <taxon>Eukaryota</taxon>
        <taxon>Metazoa</taxon>
        <taxon>Ecdysozoa</taxon>
        <taxon>Arthropoda</taxon>
        <taxon>Crustacea</taxon>
        <taxon>Oligostraca</taxon>
        <taxon>Ostracoda</taxon>
        <taxon>Podocopa</taxon>
        <taxon>Podocopida</taxon>
        <taxon>Darwinulocopina</taxon>
        <taxon>Darwinuloidea</taxon>
        <taxon>Darwinulidae</taxon>
        <taxon>Darwinula</taxon>
    </lineage>
</organism>
<feature type="compositionally biased region" description="Polar residues" evidence="14">
    <location>
        <begin position="47"/>
        <end position="57"/>
    </location>
</feature>
<keyword evidence="4 15" id="KW-0812">Transmembrane</keyword>
<dbReference type="InterPro" id="IPR035463">
    <property type="entry name" value="Pex13"/>
</dbReference>
<dbReference type="GO" id="GO:0016560">
    <property type="term" value="P:protein import into peroxisome matrix, docking"/>
    <property type="evidence" value="ECO:0007669"/>
    <property type="project" value="InterPro"/>
</dbReference>
<dbReference type="Pfam" id="PF04088">
    <property type="entry name" value="Peroxin-13_N"/>
    <property type="match status" value="1"/>
</dbReference>
<evidence type="ECO:0000256" key="3">
    <source>
        <dbReference type="ARBA" id="ARBA00022448"/>
    </source>
</evidence>
<dbReference type="AlphaFoldDB" id="A0A7R9A038"/>
<dbReference type="Proteomes" id="UP000677054">
    <property type="component" value="Unassembled WGS sequence"/>
</dbReference>
<evidence type="ECO:0000256" key="12">
    <source>
        <dbReference type="ARBA" id="ARBA00046271"/>
    </source>
</evidence>
<evidence type="ECO:0000256" key="2">
    <source>
        <dbReference type="ARBA" id="ARBA00022443"/>
    </source>
</evidence>
<keyword evidence="9" id="KW-0576">Peroxisome</keyword>
<dbReference type="EMBL" id="LR899595">
    <property type="protein sequence ID" value="CAD7240956.1"/>
    <property type="molecule type" value="Genomic_DNA"/>
</dbReference>
<evidence type="ECO:0000256" key="13">
    <source>
        <dbReference type="PROSITE-ProRule" id="PRU00192"/>
    </source>
</evidence>
<feature type="domain" description="SH3" evidence="16">
    <location>
        <begin position="286"/>
        <end position="350"/>
    </location>
</feature>
<proteinExistence type="inferred from homology"/>
<dbReference type="GO" id="GO:1990429">
    <property type="term" value="C:peroxisomal importomer complex"/>
    <property type="evidence" value="ECO:0007669"/>
    <property type="project" value="TreeGrafter"/>
</dbReference>
<dbReference type="InterPro" id="IPR001452">
    <property type="entry name" value="SH3_domain"/>
</dbReference>
<evidence type="ECO:0000313" key="18">
    <source>
        <dbReference type="Proteomes" id="UP000677054"/>
    </source>
</evidence>
<keyword evidence="3" id="KW-0813">Transport</keyword>
<evidence type="ECO:0000256" key="8">
    <source>
        <dbReference type="ARBA" id="ARBA00023136"/>
    </source>
</evidence>
<evidence type="ECO:0000256" key="10">
    <source>
        <dbReference type="ARBA" id="ARBA00029693"/>
    </source>
</evidence>
<evidence type="ECO:0000256" key="7">
    <source>
        <dbReference type="ARBA" id="ARBA00023010"/>
    </source>
</evidence>
<evidence type="ECO:0000313" key="17">
    <source>
        <dbReference type="EMBL" id="CAD7240956.1"/>
    </source>
</evidence>
<dbReference type="InterPro" id="IPR007223">
    <property type="entry name" value="Peroxin-13_N"/>
</dbReference>
<dbReference type="InterPro" id="IPR036028">
    <property type="entry name" value="SH3-like_dom_sf"/>
</dbReference>
<evidence type="ECO:0000256" key="4">
    <source>
        <dbReference type="ARBA" id="ARBA00022692"/>
    </source>
</evidence>
<keyword evidence="7" id="KW-0811">Translocation</keyword>
<dbReference type="OrthoDB" id="10037838at2759"/>
<dbReference type="SMART" id="SM00326">
    <property type="entry name" value="SH3"/>
    <property type="match status" value="1"/>
</dbReference>
<feature type="transmembrane region" description="Helical" evidence="15">
    <location>
        <begin position="247"/>
        <end position="265"/>
    </location>
</feature>
<evidence type="ECO:0000256" key="5">
    <source>
        <dbReference type="ARBA" id="ARBA00022927"/>
    </source>
</evidence>
<keyword evidence="18" id="KW-1185">Reference proteome</keyword>
<keyword evidence="5" id="KW-0653">Protein transport</keyword>
<evidence type="ECO:0000256" key="14">
    <source>
        <dbReference type="SAM" id="MobiDB-lite"/>
    </source>
</evidence>
<evidence type="ECO:0000256" key="9">
    <source>
        <dbReference type="ARBA" id="ARBA00023140"/>
    </source>
</evidence>
<evidence type="ECO:0000256" key="1">
    <source>
        <dbReference type="ARBA" id="ARBA00006033"/>
    </source>
</evidence>
<accession>A0A7R9A038</accession>
<dbReference type="Gene3D" id="2.30.30.40">
    <property type="entry name" value="SH3 Domains"/>
    <property type="match status" value="1"/>
</dbReference>
<dbReference type="SUPFAM" id="SSF50044">
    <property type="entry name" value="SH3-domain"/>
    <property type="match status" value="1"/>
</dbReference>
<evidence type="ECO:0000256" key="15">
    <source>
        <dbReference type="SAM" id="Phobius"/>
    </source>
</evidence>
<reference evidence="17" key="1">
    <citation type="submission" date="2020-11" db="EMBL/GenBank/DDBJ databases">
        <authorList>
            <person name="Tran Van P."/>
        </authorList>
    </citation>
    <scope>NUCLEOTIDE SEQUENCE</scope>
</reference>
<dbReference type="PANTHER" id="PTHR19332:SF1">
    <property type="entry name" value="PEROXISOMAL MEMBRANE PROTEIN PEX13"/>
    <property type="match status" value="1"/>
</dbReference>
<feature type="region of interest" description="Disordered" evidence="14">
    <location>
        <begin position="1"/>
        <end position="57"/>
    </location>
</feature>
<gene>
    <name evidence="17" type="ORF">DSTB1V02_LOCUS958</name>
</gene>
<evidence type="ECO:0000256" key="6">
    <source>
        <dbReference type="ARBA" id="ARBA00022989"/>
    </source>
</evidence>
<dbReference type="GO" id="GO:0005778">
    <property type="term" value="C:peroxisomal membrane"/>
    <property type="evidence" value="ECO:0007669"/>
    <property type="project" value="UniProtKB-SubCell"/>
</dbReference>
<comment type="subcellular location">
    <subcellularLocation>
        <location evidence="12">Peroxisome membrane</location>
    </subcellularLocation>
</comment>
<evidence type="ECO:0000256" key="11">
    <source>
        <dbReference type="ARBA" id="ARBA00034535"/>
    </source>
</evidence>
<keyword evidence="2 13" id="KW-0728">SH3 domain</keyword>
<name>A0A7R9A038_9CRUS</name>
<keyword evidence="8 15" id="KW-0472">Membrane</keyword>
<keyword evidence="6 15" id="KW-1133">Transmembrane helix</keyword>